<feature type="transmembrane region" description="Helical" evidence="1">
    <location>
        <begin position="248"/>
        <end position="267"/>
    </location>
</feature>
<feature type="transmembrane region" description="Helical" evidence="1">
    <location>
        <begin position="193"/>
        <end position="214"/>
    </location>
</feature>
<feature type="transmembrane region" description="Helical" evidence="1">
    <location>
        <begin position="396"/>
        <end position="419"/>
    </location>
</feature>
<comment type="caution">
    <text evidence="2">The sequence shown here is derived from an EMBL/GenBank/DDBJ whole genome shotgun (WGS) entry which is preliminary data.</text>
</comment>
<sequence>MPLVMYMDSYELCQQDTDALYCMSEYVLVSEKPSPLLTMIQEFSEHSVSHYNHTKLRYGTCITRTCQKFYDLFDGDLKLILEACLNETLSTKYDLKVKILNDIHCKQPGTVMKDIDQLDIIVGIIFTILLIANIVGSLTDYYSGMKTENRVFKLLTCFSLIRNWKKLMALDADVSDPRSESLNGLHGIRLTPAYAVIVALTATWFAHITAGPLWSKYAEKELYDCRQYWWQNLLYINNYFENSECVLLSWYLAVDMQLYIAGVIFFLSCRSSRSRKIALSLLFLAGMIMPASHVYFQDLDGIQLITPEETLSLFATDPHFNNIYTRFHTNIIGYVIGMALGYLVYHWQTQRIDVKRWQKPIYRILYYSSVLLGLWCGYIGSIFYQDAPRQPLYVRVLCAAFIKPIFGFFIAILLIGLIFKFEGEDDPHPVDNDLYNSSCVLAPGGSTI</sequence>
<name>A0A8S0YLQ5_ARCPL</name>
<dbReference type="InterPro" id="IPR052728">
    <property type="entry name" value="O2_lipid_transport_reg"/>
</dbReference>
<evidence type="ECO:0008006" key="4">
    <source>
        <dbReference type="Google" id="ProtNLM"/>
    </source>
</evidence>
<feature type="transmembrane region" description="Helical" evidence="1">
    <location>
        <begin position="120"/>
        <end position="143"/>
    </location>
</feature>
<proteinExistence type="predicted"/>
<reference evidence="2 3" key="1">
    <citation type="submission" date="2020-04" db="EMBL/GenBank/DDBJ databases">
        <authorList>
            <person name="Wallbank WR R."/>
            <person name="Pardo Diaz C."/>
            <person name="Kozak K."/>
            <person name="Martin S."/>
            <person name="Jiggins C."/>
            <person name="Moest M."/>
            <person name="Warren A I."/>
            <person name="Byers J.R.P. K."/>
            <person name="Montejo-Kovacevich G."/>
            <person name="Yen C E."/>
        </authorList>
    </citation>
    <scope>NUCLEOTIDE SEQUENCE [LARGE SCALE GENOMIC DNA]</scope>
</reference>
<keyword evidence="1" id="KW-1133">Transmembrane helix</keyword>
<dbReference type="PANTHER" id="PTHR11161:SF22">
    <property type="entry name" value="ACYLTRANSFERASE 3 DOMAIN-CONTAINING PROTEIN-RELATED"/>
    <property type="match status" value="1"/>
</dbReference>
<organism evidence="2 3">
    <name type="scientific">Arctia plantaginis</name>
    <name type="common">Wood tiger moth</name>
    <name type="synonym">Phalaena plantaginis</name>
    <dbReference type="NCBI Taxonomy" id="874455"/>
    <lineage>
        <taxon>Eukaryota</taxon>
        <taxon>Metazoa</taxon>
        <taxon>Ecdysozoa</taxon>
        <taxon>Arthropoda</taxon>
        <taxon>Hexapoda</taxon>
        <taxon>Insecta</taxon>
        <taxon>Pterygota</taxon>
        <taxon>Neoptera</taxon>
        <taxon>Endopterygota</taxon>
        <taxon>Lepidoptera</taxon>
        <taxon>Glossata</taxon>
        <taxon>Ditrysia</taxon>
        <taxon>Noctuoidea</taxon>
        <taxon>Erebidae</taxon>
        <taxon>Arctiinae</taxon>
        <taxon>Arctia</taxon>
    </lineage>
</organism>
<dbReference type="AlphaFoldDB" id="A0A8S0YLQ5"/>
<accession>A0A8S0YLQ5</accession>
<evidence type="ECO:0000256" key="1">
    <source>
        <dbReference type="SAM" id="Phobius"/>
    </source>
</evidence>
<evidence type="ECO:0000313" key="2">
    <source>
        <dbReference type="EMBL" id="CAB3219737.1"/>
    </source>
</evidence>
<dbReference type="EMBL" id="CADEBC010000002">
    <property type="protein sequence ID" value="CAB3219737.1"/>
    <property type="molecule type" value="Genomic_DNA"/>
</dbReference>
<feature type="transmembrane region" description="Helical" evidence="1">
    <location>
        <begin position="279"/>
        <end position="296"/>
    </location>
</feature>
<feature type="transmembrane region" description="Helical" evidence="1">
    <location>
        <begin position="327"/>
        <end position="345"/>
    </location>
</feature>
<dbReference type="PANTHER" id="PTHR11161">
    <property type="entry name" value="O-ACYLTRANSFERASE"/>
    <property type="match status" value="1"/>
</dbReference>
<protein>
    <recommendedName>
        <fullName evidence="4">Acyltransferase 3 domain-containing protein</fullName>
    </recommendedName>
</protein>
<dbReference type="Proteomes" id="UP000494106">
    <property type="component" value="Unassembled WGS sequence"/>
</dbReference>
<feature type="transmembrane region" description="Helical" evidence="1">
    <location>
        <begin position="365"/>
        <end position="384"/>
    </location>
</feature>
<keyword evidence="1" id="KW-0472">Membrane</keyword>
<evidence type="ECO:0000313" key="3">
    <source>
        <dbReference type="Proteomes" id="UP000494106"/>
    </source>
</evidence>
<keyword evidence="1" id="KW-0812">Transmembrane</keyword>
<keyword evidence="3" id="KW-1185">Reference proteome</keyword>
<dbReference type="OrthoDB" id="10265389at2759"/>
<gene>
    <name evidence="2" type="ORF">APLA_LOCUS51</name>
</gene>